<dbReference type="PROSITE" id="PS50846">
    <property type="entry name" value="HMA_2"/>
    <property type="match status" value="1"/>
</dbReference>
<gene>
    <name evidence="2" type="ORF">DFO73_101270</name>
</gene>
<proteinExistence type="predicted"/>
<name>A0A2V3A747_9BACI</name>
<protein>
    <submittedName>
        <fullName evidence="2">Heavy-metal-associated domain-containing protein</fullName>
    </submittedName>
</protein>
<reference evidence="2 3" key="1">
    <citation type="submission" date="2018-05" db="EMBL/GenBank/DDBJ databases">
        <title>Freshwater and sediment microbial communities from various areas in North America, analyzing microbe dynamics in response to fracking.</title>
        <authorList>
            <person name="Lamendella R."/>
        </authorList>
    </citation>
    <scope>NUCLEOTIDE SEQUENCE [LARGE SCALE GENOMIC DNA]</scope>
    <source>
        <strain evidence="2 3">15_TX</strain>
    </source>
</reference>
<dbReference type="OrthoDB" id="2884671at2"/>
<feature type="domain" description="HMA" evidence="1">
    <location>
        <begin position="1"/>
        <end position="71"/>
    </location>
</feature>
<comment type="caution">
    <text evidence="2">The sequence shown here is derived from an EMBL/GenBank/DDBJ whole genome shotgun (WGS) entry which is preliminary data.</text>
</comment>
<dbReference type="GO" id="GO:0046872">
    <property type="term" value="F:metal ion binding"/>
    <property type="evidence" value="ECO:0007669"/>
    <property type="project" value="InterPro"/>
</dbReference>
<dbReference type="AlphaFoldDB" id="A0A2V3A747"/>
<dbReference type="InterPro" id="IPR036163">
    <property type="entry name" value="HMA_dom_sf"/>
</dbReference>
<accession>A0A2V3A747</accession>
<sequence>MNAALITRTISIENLDIGDEERLNQALNDVWGVRKVKLNPKNGEAVISFDEDAASFMDFEQAVKDCGYNILSTDQ</sequence>
<dbReference type="Proteomes" id="UP000247150">
    <property type="component" value="Unassembled WGS sequence"/>
</dbReference>
<dbReference type="Pfam" id="PF00403">
    <property type="entry name" value="HMA"/>
    <property type="match status" value="1"/>
</dbReference>
<dbReference type="SUPFAM" id="SSF55008">
    <property type="entry name" value="HMA, heavy metal-associated domain"/>
    <property type="match status" value="1"/>
</dbReference>
<dbReference type="EMBL" id="QGTW01000001">
    <property type="protein sequence ID" value="PWW32011.1"/>
    <property type="molecule type" value="Genomic_DNA"/>
</dbReference>
<evidence type="ECO:0000313" key="2">
    <source>
        <dbReference type="EMBL" id="PWW32011.1"/>
    </source>
</evidence>
<evidence type="ECO:0000313" key="3">
    <source>
        <dbReference type="Proteomes" id="UP000247150"/>
    </source>
</evidence>
<evidence type="ECO:0000259" key="1">
    <source>
        <dbReference type="PROSITE" id="PS50846"/>
    </source>
</evidence>
<dbReference type="InterPro" id="IPR006121">
    <property type="entry name" value="HMA_dom"/>
</dbReference>
<organism evidence="2 3">
    <name type="scientific">Cytobacillus oceanisediminis</name>
    <dbReference type="NCBI Taxonomy" id="665099"/>
    <lineage>
        <taxon>Bacteria</taxon>
        <taxon>Bacillati</taxon>
        <taxon>Bacillota</taxon>
        <taxon>Bacilli</taxon>
        <taxon>Bacillales</taxon>
        <taxon>Bacillaceae</taxon>
        <taxon>Cytobacillus</taxon>
    </lineage>
</organism>
<dbReference type="Gene3D" id="3.30.70.100">
    <property type="match status" value="1"/>
</dbReference>